<feature type="compositionally biased region" description="Polar residues" evidence="4">
    <location>
        <begin position="7"/>
        <end position="28"/>
    </location>
</feature>
<dbReference type="GO" id="GO:0043015">
    <property type="term" value="F:gamma-tubulin binding"/>
    <property type="evidence" value="ECO:0007669"/>
    <property type="project" value="TreeGrafter"/>
</dbReference>
<feature type="coiled-coil region" evidence="3">
    <location>
        <begin position="701"/>
        <end position="971"/>
    </location>
</feature>
<protein>
    <recommendedName>
        <fullName evidence="5">Centrosomin N-terminal motif 1 domain-containing protein</fullName>
    </recommendedName>
</protein>
<evidence type="ECO:0000256" key="1">
    <source>
        <dbReference type="ARBA" id="ARBA00004496"/>
    </source>
</evidence>
<evidence type="ECO:0000259" key="5">
    <source>
        <dbReference type="Pfam" id="PF07989"/>
    </source>
</evidence>
<evidence type="ECO:0000313" key="6">
    <source>
        <dbReference type="EMBL" id="CAD7089291.1"/>
    </source>
</evidence>
<dbReference type="GO" id="GO:0035371">
    <property type="term" value="C:microtubule plus-end"/>
    <property type="evidence" value="ECO:0007669"/>
    <property type="project" value="TreeGrafter"/>
</dbReference>
<accession>A0A7R8UZC8</accession>
<comment type="subcellular location">
    <subcellularLocation>
        <location evidence="1">Cytoplasm</location>
    </subcellularLocation>
</comment>
<feature type="region of interest" description="Disordered" evidence="4">
    <location>
        <begin position="1030"/>
        <end position="1055"/>
    </location>
</feature>
<evidence type="ECO:0000256" key="3">
    <source>
        <dbReference type="SAM" id="Coils"/>
    </source>
</evidence>
<feature type="domain" description="Centrosomin N-terminal motif 1" evidence="5">
    <location>
        <begin position="64"/>
        <end position="143"/>
    </location>
</feature>
<feature type="coiled-coil region" evidence="3">
    <location>
        <begin position="371"/>
        <end position="405"/>
    </location>
</feature>
<keyword evidence="7" id="KW-1185">Reference proteome</keyword>
<dbReference type="Gene3D" id="1.10.287.1490">
    <property type="match status" value="1"/>
</dbReference>
<dbReference type="Pfam" id="PF07989">
    <property type="entry name" value="Cnn_1N"/>
    <property type="match status" value="1"/>
</dbReference>
<gene>
    <name evidence="6" type="ORF">HERILL_LOCUS11852</name>
</gene>
<keyword evidence="2" id="KW-0963">Cytoplasm</keyword>
<proteinExistence type="predicted"/>
<dbReference type="EMBL" id="LR899012">
    <property type="protein sequence ID" value="CAD7089291.1"/>
    <property type="molecule type" value="Genomic_DNA"/>
</dbReference>
<keyword evidence="3" id="KW-0175">Coiled coil</keyword>
<feature type="coiled-coil region" evidence="3">
    <location>
        <begin position="114"/>
        <end position="180"/>
    </location>
</feature>
<feature type="compositionally biased region" description="Polar residues" evidence="4">
    <location>
        <begin position="1087"/>
        <end position="1107"/>
    </location>
</feature>
<feature type="region of interest" description="Disordered" evidence="4">
    <location>
        <begin position="623"/>
        <end position="657"/>
    </location>
</feature>
<sequence length="1198" mass="136373">MAGLFRFNTTNNSTPKRRTTLSPFCTSPGQLQDVTMDNTYALGYRSPSMSLQHGGNASPGQGRSVREFEEQMASLRNENFNLKLRLYFVEQKVPGYNSSANSSSDGQESLLKQNVDLKVDNEILKKELQQKQSLLCEAAKAMELMEEQQKENDEKSHGIIEELNQRIQYLEEENKHFERSAGQQNMDQLMGRSDLMGDVDILQKVRELEGQVKHYEAKTDELISKQTELEQLVANKDESLTDRENTIKQLEFQIAELQEQLDEKAKDTASLENTKLKEELYECKSQLANKICELSTVEERLQEKTTLYEKSCKAIQKLMQNTKELQHEVDKLKKSSGSQTMSYIKENTESTYGTDPTGLCDSNVNASTSPTRKLEAMLVKKDAEIVNLKQEVKRKTANLQTLINKELWEKNREIERLTKLVKSNGRTSSSPVREVDPLQHSFSDSDYIHALEQNKRLQLKVDKLIQKLSVVNERNTDQSIQQLKQQLREAREDAERAERWRKECADLCSVLTERLEELAGFLDSLLSHKDILGSLGADRRKAMRKAVERSLELSRSLNSMSLSLSVTSIGDHGLEILGNITSILDQTSDKENRTFNCLNEPANSRNNQVIESLRAEVKALKKELEKKKAPDSAKKERRSLPSKFDNQSESEAWSEPDRNVSMARIGLEESLGAKIVAKATKESGTGNTSTDSLADVTRKSKAKQHDKITQLEQIISQKENRILQAQCDLVDADNRLKKETLRRLEINDELEKHRKLNAKLEAEMKMLKEQTSNYEAFAGEVDQYKKQIEEKQAALDKVTLLRDQLTADIHVAESKMQSLSEEYDALKQNYEHDLEAAVLKEQEKMNAKEIELSRKYEEKLEQIENNHKEYLAREWISRVIYEQTKRELEDVQKKLTEAQFTVDFLRENETELNEQLIENEKQRRTLKQNLDEATLQSSKIVVERTKAVTEKLQLEAQLQELMTELTTIKHERDLILEQNNILHNQVMNATAEIKKAVKRTSSGSDLSHTRSGYTSEDAAIAAISRNERNVVQRLDNSSPDLGIESDAGRTSSTDHGAGIVENAYRAVLRPKAEVHPLNIVDEGGQGVSSTTSTNPAQSTKIDATNSNSSTVALETTVSVTGHDCARVDQENAELRRKVIRQKRALENTWNSLRAANQRKEQIEHGIRLQILKTQNVLNCVRTNIETELATPKKESPQK</sequence>
<dbReference type="GO" id="GO:0000132">
    <property type="term" value="P:establishment of mitotic spindle orientation"/>
    <property type="evidence" value="ECO:0007669"/>
    <property type="project" value="TreeGrafter"/>
</dbReference>
<dbReference type="PANTHER" id="PTHR46930">
    <property type="entry name" value="CDK5 REGULATORY SUBUNIT-ASSOCIATED PROTEIN 2"/>
    <property type="match status" value="1"/>
</dbReference>
<dbReference type="GO" id="GO:0000242">
    <property type="term" value="C:pericentriolar material"/>
    <property type="evidence" value="ECO:0007669"/>
    <property type="project" value="TreeGrafter"/>
</dbReference>
<evidence type="ECO:0000256" key="4">
    <source>
        <dbReference type="SAM" id="MobiDB-lite"/>
    </source>
</evidence>
<dbReference type="FunCoup" id="A0A7R8UZC8">
    <property type="interactions" value="109"/>
</dbReference>
<organism evidence="6 7">
    <name type="scientific">Hermetia illucens</name>
    <name type="common">Black soldier fly</name>
    <dbReference type="NCBI Taxonomy" id="343691"/>
    <lineage>
        <taxon>Eukaryota</taxon>
        <taxon>Metazoa</taxon>
        <taxon>Ecdysozoa</taxon>
        <taxon>Arthropoda</taxon>
        <taxon>Hexapoda</taxon>
        <taxon>Insecta</taxon>
        <taxon>Pterygota</taxon>
        <taxon>Neoptera</taxon>
        <taxon>Endopterygota</taxon>
        <taxon>Diptera</taxon>
        <taxon>Brachycera</taxon>
        <taxon>Stratiomyomorpha</taxon>
        <taxon>Stratiomyidae</taxon>
        <taxon>Hermetiinae</taxon>
        <taxon>Hermetia</taxon>
    </lineage>
</organism>
<evidence type="ECO:0000313" key="7">
    <source>
        <dbReference type="Proteomes" id="UP000594454"/>
    </source>
</evidence>
<feature type="region of interest" description="Disordered" evidence="4">
    <location>
        <begin position="1081"/>
        <end position="1107"/>
    </location>
</feature>
<dbReference type="GO" id="GO:0097431">
    <property type="term" value="C:mitotic spindle pole"/>
    <property type="evidence" value="ECO:0007669"/>
    <property type="project" value="TreeGrafter"/>
</dbReference>
<dbReference type="GO" id="GO:0005737">
    <property type="term" value="C:cytoplasm"/>
    <property type="evidence" value="ECO:0007669"/>
    <property type="project" value="UniProtKB-SubCell"/>
</dbReference>
<dbReference type="PANTHER" id="PTHR46930:SF1">
    <property type="entry name" value="CDK5 REGULATORY SUBUNIT-ASSOCIATED PROTEIN 2"/>
    <property type="match status" value="1"/>
</dbReference>
<dbReference type="GO" id="GO:0007099">
    <property type="term" value="P:centriole replication"/>
    <property type="evidence" value="ECO:0007669"/>
    <property type="project" value="TreeGrafter"/>
</dbReference>
<dbReference type="Proteomes" id="UP000594454">
    <property type="component" value="Chromosome 4"/>
</dbReference>
<dbReference type="InParanoid" id="A0A7R8UZC8"/>
<dbReference type="GO" id="GO:0090266">
    <property type="term" value="P:regulation of mitotic cell cycle spindle assembly checkpoint"/>
    <property type="evidence" value="ECO:0007669"/>
    <property type="project" value="TreeGrafter"/>
</dbReference>
<feature type="coiled-coil region" evidence="3">
    <location>
        <begin position="205"/>
        <end position="274"/>
    </location>
</feature>
<feature type="coiled-coil region" evidence="3">
    <location>
        <begin position="447"/>
        <end position="503"/>
    </location>
</feature>
<feature type="region of interest" description="Disordered" evidence="4">
    <location>
        <begin position="1"/>
        <end position="28"/>
    </location>
</feature>
<reference evidence="6 7" key="1">
    <citation type="submission" date="2020-11" db="EMBL/GenBank/DDBJ databases">
        <authorList>
            <person name="Wallbank WR R."/>
            <person name="Pardo Diaz C."/>
            <person name="Kozak K."/>
            <person name="Martin S."/>
            <person name="Jiggins C."/>
            <person name="Moest M."/>
            <person name="Warren A I."/>
            <person name="Generalovic N T."/>
            <person name="Byers J.R.P. K."/>
            <person name="Montejo-Kovacevich G."/>
            <person name="Yen C E."/>
        </authorList>
    </citation>
    <scope>NUCLEOTIDE SEQUENCE [LARGE SCALE GENOMIC DNA]</scope>
</reference>
<dbReference type="AlphaFoldDB" id="A0A7R8UZC8"/>
<dbReference type="InterPro" id="IPR012943">
    <property type="entry name" value="Cnn_1N"/>
</dbReference>
<name>A0A7R8UZC8_HERIL</name>
<dbReference type="GO" id="GO:0007059">
    <property type="term" value="P:chromosome segregation"/>
    <property type="evidence" value="ECO:0007669"/>
    <property type="project" value="TreeGrafter"/>
</dbReference>
<dbReference type="GO" id="GO:0001578">
    <property type="term" value="P:microtubule bundle formation"/>
    <property type="evidence" value="ECO:0007669"/>
    <property type="project" value="TreeGrafter"/>
</dbReference>
<evidence type="ECO:0000256" key="2">
    <source>
        <dbReference type="ARBA" id="ARBA00022490"/>
    </source>
</evidence>
<dbReference type="GO" id="GO:0046600">
    <property type="term" value="P:negative regulation of centriole replication"/>
    <property type="evidence" value="ECO:0007669"/>
    <property type="project" value="TreeGrafter"/>
</dbReference>
<dbReference type="GO" id="GO:0008017">
    <property type="term" value="F:microtubule binding"/>
    <property type="evidence" value="ECO:0007669"/>
    <property type="project" value="TreeGrafter"/>
</dbReference>
<feature type="compositionally biased region" description="Basic and acidic residues" evidence="4">
    <location>
        <begin position="623"/>
        <end position="634"/>
    </location>
</feature>
<dbReference type="OrthoDB" id="10255000at2759"/>
<dbReference type="InterPro" id="IPR042791">
    <property type="entry name" value="CDK5RAP2"/>
</dbReference>